<evidence type="ECO:0000313" key="2">
    <source>
        <dbReference type="EMBL" id="KAF8436212.1"/>
    </source>
</evidence>
<evidence type="ECO:0000313" key="3">
    <source>
        <dbReference type="Proteomes" id="UP001194468"/>
    </source>
</evidence>
<gene>
    <name evidence="2" type="ORF">L210DRAFT_2474031</name>
</gene>
<keyword evidence="1" id="KW-1133">Transmembrane helix</keyword>
<feature type="transmembrane region" description="Helical" evidence="1">
    <location>
        <begin position="436"/>
        <end position="457"/>
    </location>
</feature>
<feature type="transmembrane region" description="Helical" evidence="1">
    <location>
        <begin position="76"/>
        <end position="94"/>
    </location>
</feature>
<evidence type="ECO:0000256" key="1">
    <source>
        <dbReference type="SAM" id="Phobius"/>
    </source>
</evidence>
<name>A0AAD4GC06_BOLED</name>
<sequence length="531" mass="57667">MPMYNTWVATALSICLQAFYVLYTAVLVFVVQQLATSKLITERHYLTTVHDIANAWTGVGAAVSTLWQQTNLLSSIWAIIGVTLYLICISVMHISSTTIMQFTAYNSTSTISVPTTVPWPNNSVISNGSWADAIQTMPPINLIHDIQSNGLQNTTLYDILTTIQPSFTNATVNATSLQASCGLLSNLSFYTIQELGNINFSTDGLGQGSCSFEVGRGLTLEVGMTVLNVPRENNLVANLQLSTLGNSYVLKNCSLCYQYLFFIITADIDIDGSVITNATNLSCNIAQDDSPPVMAYLAACSLIPETTHATLDLQTNSLIPSLTQTSSQSWKLWSPNPGASSDFMLDVFELIYATPFMTCPIDGGICSMSTNVSVAAQNNSPYILAPNQLEQSIEQLVAAKIWMSGQIGPSQGGFQQINGQSPVTQVITEWRLNINAVPVIFASGASLVLLILGFLLVGMPPRFARHRPSINGVSVLETLWIAAHSRTICEHMADIEQPSLDNLRKAGMFTIRLGDIYASRVMVPESEAFLE</sequence>
<dbReference type="EMBL" id="WHUW01000022">
    <property type="protein sequence ID" value="KAF8436212.1"/>
    <property type="molecule type" value="Genomic_DNA"/>
</dbReference>
<reference evidence="2" key="1">
    <citation type="submission" date="2019-10" db="EMBL/GenBank/DDBJ databases">
        <authorList>
            <consortium name="DOE Joint Genome Institute"/>
            <person name="Kuo A."/>
            <person name="Miyauchi S."/>
            <person name="Kiss E."/>
            <person name="Drula E."/>
            <person name="Kohler A."/>
            <person name="Sanchez-Garcia M."/>
            <person name="Andreopoulos B."/>
            <person name="Barry K.W."/>
            <person name="Bonito G."/>
            <person name="Buee M."/>
            <person name="Carver A."/>
            <person name="Chen C."/>
            <person name="Cichocki N."/>
            <person name="Clum A."/>
            <person name="Culley D."/>
            <person name="Crous P.W."/>
            <person name="Fauchery L."/>
            <person name="Girlanda M."/>
            <person name="Hayes R."/>
            <person name="Keri Z."/>
            <person name="LaButti K."/>
            <person name="Lipzen A."/>
            <person name="Lombard V."/>
            <person name="Magnuson J."/>
            <person name="Maillard F."/>
            <person name="Morin E."/>
            <person name="Murat C."/>
            <person name="Nolan M."/>
            <person name="Ohm R."/>
            <person name="Pangilinan J."/>
            <person name="Pereira M."/>
            <person name="Perotto S."/>
            <person name="Peter M."/>
            <person name="Riley R."/>
            <person name="Sitrit Y."/>
            <person name="Stielow B."/>
            <person name="Szollosi G."/>
            <person name="Zifcakova L."/>
            <person name="Stursova M."/>
            <person name="Spatafora J.W."/>
            <person name="Tedersoo L."/>
            <person name="Vaario L.-M."/>
            <person name="Yamada A."/>
            <person name="Yan M."/>
            <person name="Wang P."/>
            <person name="Xu J."/>
            <person name="Bruns T."/>
            <person name="Baldrian P."/>
            <person name="Vilgalys R."/>
            <person name="Henrissat B."/>
            <person name="Grigoriev I.V."/>
            <person name="Hibbett D."/>
            <person name="Nagy L.G."/>
            <person name="Martin F.M."/>
        </authorList>
    </citation>
    <scope>NUCLEOTIDE SEQUENCE</scope>
    <source>
        <strain evidence="2">BED1</strain>
    </source>
</reference>
<keyword evidence="1" id="KW-0812">Transmembrane</keyword>
<organism evidence="2 3">
    <name type="scientific">Boletus edulis BED1</name>
    <dbReference type="NCBI Taxonomy" id="1328754"/>
    <lineage>
        <taxon>Eukaryota</taxon>
        <taxon>Fungi</taxon>
        <taxon>Dikarya</taxon>
        <taxon>Basidiomycota</taxon>
        <taxon>Agaricomycotina</taxon>
        <taxon>Agaricomycetes</taxon>
        <taxon>Agaricomycetidae</taxon>
        <taxon>Boletales</taxon>
        <taxon>Boletineae</taxon>
        <taxon>Boletaceae</taxon>
        <taxon>Boletoideae</taxon>
        <taxon>Boletus</taxon>
    </lineage>
</organism>
<dbReference type="Proteomes" id="UP001194468">
    <property type="component" value="Unassembled WGS sequence"/>
</dbReference>
<comment type="caution">
    <text evidence="2">The sequence shown here is derived from an EMBL/GenBank/DDBJ whole genome shotgun (WGS) entry which is preliminary data.</text>
</comment>
<keyword evidence="3" id="KW-1185">Reference proteome</keyword>
<proteinExistence type="predicted"/>
<keyword evidence="1" id="KW-0472">Membrane</keyword>
<dbReference type="AlphaFoldDB" id="A0AAD4GC06"/>
<reference evidence="2" key="2">
    <citation type="journal article" date="2020" name="Nat. Commun.">
        <title>Large-scale genome sequencing of mycorrhizal fungi provides insights into the early evolution of symbiotic traits.</title>
        <authorList>
            <person name="Miyauchi S."/>
            <person name="Kiss E."/>
            <person name="Kuo A."/>
            <person name="Drula E."/>
            <person name="Kohler A."/>
            <person name="Sanchez-Garcia M."/>
            <person name="Morin E."/>
            <person name="Andreopoulos B."/>
            <person name="Barry K.W."/>
            <person name="Bonito G."/>
            <person name="Buee M."/>
            <person name="Carver A."/>
            <person name="Chen C."/>
            <person name="Cichocki N."/>
            <person name="Clum A."/>
            <person name="Culley D."/>
            <person name="Crous P.W."/>
            <person name="Fauchery L."/>
            <person name="Girlanda M."/>
            <person name="Hayes R.D."/>
            <person name="Keri Z."/>
            <person name="LaButti K."/>
            <person name="Lipzen A."/>
            <person name="Lombard V."/>
            <person name="Magnuson J."/>
            <person name="Maillard F."/>
            <person name="Murat C."/>
            <person name="Nolan M."/>
            <person name="Ohm R.A."/>
            <person name="Pangilinan J."/>
            <person name="Pereira M.F."/>
            <person name="Perotto S."/>
            <person name="Peter M."/>
            <person name="Pfister S."/>
            <person name="Riley R."/>
            <person name="Sitrit Y."/>
            <person name="Stielow J.B."/>
            <person name="Szollosi G."/>
            <person name="Zifcakova L."/>
            <person name="Stursova M."/>
            <person name="Spatafora J.W."/>
            <person name="Tedersoo L."/>
            <person name="Vaario L.M."/>
            <person name="Yamada A."/>
            <person name="Yan M."/>
            <person name="Wang P."/>
            <person name="Xu J."/>
            <person name="Bruns T."/>
            <person name="Baldrian P."/>
            <person name="Vilgalys R."/>
            <person name="Dunand C."/>
            <person name="Henrissat B."/>
            <person name="Grigoriev I.V."/>
            <person name="Hibbett D."/>
            <person name="Nagy L.G."/>
            <person name="Martin F.M."/>
        </authorList>
    </citation>
    <scope>NUCLEOTIDE SEQUENCE</scope>
    <source>
        <strain evidence="2">BED1</strain>
    </source>
</reference>
<protein>
    <submittedName>
        <fullName evidence="2">Uncharacterized protein</fullName>
    </submittedName>
</protein>
<accession>A0AAD4GC06</accession>
<feature type="transmembrane region" description="Helical" evidence="1">
    <location>
        <begin position="6"/>
        <end position="31"/>
    </location>
</feature>